<feature type="region of interest" description="Disordered" evidence="1">
    <location>
        <begin position="38"/>
        <end position="58"/>
    </location>
</feature>
<dbReference type="Proteomes" id="UP000008311">
    <property type="component" value="Unassembled WGS sequence"/>
</dbReference>
<keyword evidence="3" id="KW-1185">Reference proteome</keyword>
<gene>
    <name evidence="2" type="ORF">RCOM_1444620</name>
</gene>
<evidence type="ECO:0000313" key="2">
    <source>
        <dbReference type="EMBL" id="EEF49319.1"/>
    </source>
</evidence>
<evidence type="ECO:0000256" key="1">
    <source>
        <dbReference type="SAM" id="MobiDB-lite"/>
    </source>
</evidence>
<dbReference type="InParanoid" id="B9RGV7"/>
<reference evidence="3" key="1">
    <citation type="journal article" date="2010" name="Nat. Biotechnol.">
        <title>Draft genome sequence of the oilseed species Ricinus communis.</title>
        <authorList>
            <person name="Chan A.P."/>
            <person name="Crabtree J."/>
            <person name="Zhao Q."/>
            <person name="Lorenzi H."/>
            <person name="Orvis J."/>
            <person name="Puiu D."/>
            <person name="Melake-Berhan A."/>
            <person name="Jones K.M."/>
            <person name="Redman J."/>
            <person name="Chen G."/>
            <person name="Cahoon E.B."/>
            <person name="Gedil M."/>
            <person name="Stanke M."/>
            <person name="Haas B.J."/>
            <person name="Wortman J.R."/>
            <person name="Fraser-Liggett C.M."/>
            <person name="Ravel J."/>
            <person name="Rabinowicz P.D."/>
        </authorList>
    </citation>
    <scope>NUCLEOTIDE SEQUENCE [LARGE SCALE GENOMIC DNA]</scope>
    <source>
        <strain evidence="3">cv. Hale</strain>
    </source>
</reference>
<organism evidence="2 3">
    <name type="scientific">Ricinus communis</name>
    <name type="common">Castor bean</name>
    <dbReference type="NCBI Taxonomy" id="3988"/>
    <lineage>
        <taxon>Eukaryota</taxon>
        <taxon>Viridiplantae</taxon>
        <taxon>Streptophyta</taxon>
        <taxon>Embryophyta</taxon>
        <taxon>Tracheophyta</taxon>
        <taxon>Spermatophyta</taxon>
        <taxon>Magnoliopsida</taxon>
        <taxon>eudicotyledons</taxon>
        <taxon>Gunneridae</taxon>
        <taxon>Pentapetalae</taxon>
        <taxon>rosids</taxon>
        <taxon>fabids</taxon>
        <taxon>Malpighiales</taxon>
        <taxon>Euphorbiaceae</taxon>
        <taxon>Acalyphoideae</taxon>
        <taxon>Acalypheae</taxon>
        <taxon>Ricinus</taxon>
    </lineage>
</organism>
<dbReference type="AlphaFoldDB" id="B9RGV7"/>
<protein>
    <submittedName>
        <fullName evidence="2">Uncharacterized protein</fullName>
    </submittedName>
</protein>
<sequence length="58" mass="6350">MIGTLNKVEKRGDMGVVIGKEIRMATLCSLTVTAEEPAMLSGPPPRISNIPSHFLRER</sequence>
<dbReference type="EMBL" id="EQ973778">
    <property type="protein sequence ID" value="EEF49319.1"/>
    <property type="molecule type" value="Genomic_DNA"/>
</dbReference>
<name>B9RGV7_RICCO</name>
<proteinExistence type="predicted"/>
<evidence type="ECO:0000313" key="3">
    <source>
        <dbReference type="Proteomes" id="UP000008311"/>
    </source>
</evidence>
<accession>B9RGV7</accession>